<dbReference type="EMBL" id="VDMD01000032">
    <property type="protein sequence ID" value="TRM58962.1"/>
    <property type="molecule type" value="Genomic_DNA"/>
</dbReference>
<dbReference type="GO" id="GO:0003755">
    <property type="term" value="F:peptidyl-prolyl cis-trans isomerase activity"/>
    <property type="evidence" value="ECO:0007669"/>
    <property type="project" value="UniProtKB-KW"/>
</dbReference>
<dbReference type="InterPro" id="IPR002130">
    <property type="entry name" value="Cyclophilin-type_PPIase_dom"/>
</dbReference>
<dbReference type="AlphaFoldDB" id="A0A550C2D4"/>
<dbReference type="PANTHER" id="PTHR11071">
    <property type="entry name" value="PEPTIDYL-PROLYL CIS-TRANS ISOMERASE"/>
    <property type="match status" value="1"/>
</dbReference>
<evidence type="ECO:0000259" key="5">
    <source>
        <dbReference type="PROSITE" id="PS50072"/>
    </source>
</evidence>
<dbReference type="Pfam" id="PF00160">
    <property type="entry name" value="Pro_isomerase"/>
    <property type="match status" value="1"/>
</dbReference>
<dbReference type="STRING" id="97359.A0A550C2D4"/>
<evidence type="ECO:0000313" key="7">
    <source>
        <dbReference type="Proteomes" id="UP000320762"/>
    </source>
</evidence>
<comment type="caution">
    <text evidence="6">The sequence shown here is derived from an EMBL/GenBank/DDBJ whole genome shotgun (WGS) entry which is preliminary data.</text>
</comment>
<accession>A0A550C2D4</accession>
<reference evidence="6 7" key="1">
    <citation type="journal article" date="2019" name="New Phytol.">
        <title>Comparative genomics reveals unique wood-decay strategies and fruiting body development in the Schizophyllaceae.</title>
        <authorList>
            <person name="Almasi E."/>
            <person name="Sahu N."/>
            <person name="Krizsan K."/>
            <person name="Balint B."/>
            <person name="Kovacs G.M."/>
            <person name="Kiss B."/>
            <person name="Cseklye J."/>
            <person name="Drula E."/>
            <person name="Henrissat B."/>
            <person name="Nagy I."/>
            <person name="Chovatia M."/>
            <person name="Adam C."/>
            <person name="LaButti K."/>
            <person name="Lipzen A."/>
            <person name="Riley R."/>
            <person name="Grigoriev I.V."/>
            <person name="Nagy L.G."/>
        </authorList>
    </citation>
    <scope>NUCLEOTIDE SEQUENCE [LARGE SCALE GENOMIC DNA]</scope>
    <source>
        <strain evidence="6 7">NL-1724</strain>
    </source>
</reference>
<organism evidence="6 7">
    <name type="scientific">Schizophyllum amplum</name>
    <dbReference type="NCBI Taxonomy" id="97359"/>
    <lineage>
        <taxon>Eukaryota</taxon>
        <taxon>Fungi</taxon>
        <taxon>Dikarya</taxon>
        <taxon>Basidiomycota</taxon>
        <taxon>Agaricomycotina</taxon>
        <taxon>Agaricomycetes</taxon>
        <taxon>Agaricomycetidae</taxon>
        <taxon>Agaricales</taxon>
        <taxon>Schizophyllaceae</taxon>
        <taxon>Schizophyllum</taxon>
    </lineage>
</organism>
<name>A0A550C2D4_9AGAR</name>
<dbReference type="GO" id="GO:0006457">
    <property type="term" value="P:protein folding"/>
    <property type="evidence" value="ECO:0007669"/>
    <property type="project" value="TreeGrafter"/>
</dbReference>
<dbReference type="SUPFAM" id="SSF50891">
    <property type="entry name" value="Cyclophilin-like"/>
    <property type="match status" value="1"/>
</dbReference>
<evidence type="ECO:0000313" key="6">
    <source>
        <dbReference type="EMBL" id="TRM58962.1"/>
    </source>
</evidence>
<dbReference type="PANTHER" id="PTHR11071:SF561">
    <property type="entry name" value="PEPTIDYL-PROLYL CIS-TRANS ISOMERASE D-RELATED"/>
    <property type="match status" value="1"/>
</dbReference>
<keyword evidence="3" id="KW-0697">Rotamase</keyword>
<dbReference type="Proteomes" id="UP000320762">
    <property type="component" value="Unassembled WGS sequence"/>
</dbReference>
<comment type="catalytic activity">
    <reaction evidence="1">
        <text>[protein]-peptidylproline (omega=180) = [protein]-peptidylproline (omega=0)</text>
        <dbReference type="Rhea" id="RHEA:16237"/>
        <dbReference type="Rhea" id="RHEA-COMP:10747"/>
        <dbReference type="Rhea" id="RHEA-COMP:10748"/>
        <dbReference type="ChEBI" id="CHEBI:83833"/>
        <dbReference type="ChEBI" id="CHEBI:83834"/>
        <dbReference type="EC" id="5.2.1.8"/>
    </reaction>
</comment>
<dbReference type="GO" id="GO:0005737">
    <property type="term" value="C:cytoplasm"/>
    <property type="evidence" value="ECO:0007669"/>
    <property type="project" value="TreeGrafter"/>
</dbReference>
<keyword evidence="7" id="KW-1185">Reference proteome</keyword>
<dbReference type="InterPro" id="IPR029000">
    <property type="entry name" value="Cyclophilin-like_dom_sf"/>
</dbReference>
<gene>
    <name evidence="6" type="ORF">BD626DRAFT_510261</name>
</gene>
<dbReference type="Gene3D" id="2.40.100.10">
    <property type="entry name" value="Cyclophilin-like"/>
    <property type="match status" value="1"/>
</dbReference>
<proteinExistence type="predicted"/>
<protein>
    <recommendedName>
        <fullName evidence="2">peptidylprolyl isomerase</fullName>
        <ecNumber evidence="2">5.2.1.8</ecNumber>
    </recommendedName>
</protein>
<evidence type="ECO:0000256" key="4">
    <source>
        <dbReference type="ARBA" id="ARBA00023235"/>
    </source>
</evidence>
<evidence type="ECO:0000256" key="2">
    <source>
        <dbReference type="ARBA" id="ARBA00013194"/>
    </source>
</evidence>
<dbReference type="GO" id="GO:0016018">
    <property type="term" value="F:cyclosporin A binding"/>
    <property type="evidence" value="ECO:0007669"/>
    <property type="project" value="TreeGrafter"/>
</dbReference>
<dbReference type="OrthoDB" id="193499at2759"/>
<evidence type="ECO:0000256" key="3">
    <source>
        <dbReference type="ARBA" id="ARBA00023110"/>
    </source>
</evidence>
<feature type="domain" description="PPIase cyclophilin-type" evidence="5">
    <location>
        <begin position="11"/>
        <end position="148"/>
    </location>
</feature>
<keyword evidence="4" id="KW-0413">Isomerase</keyword>
<dbReference type="EC" id="5.2.1.8" evidence="2"/>
<evidence type="ECO:0000256" key="1">
    <source>
        <dbReference type="ARBA" id="ARBA00000971"/>
    </source>
</evidence>
<dbReference type="PROSITE" id="PS50072">
    <property type="entry name" value="CSA_PPIASE_2"/>
    <property type="match status" value="1"/>
</dbReference>
<sequence length="160" mass="17409">MRFTHPSPLLLGRLIIDLDASPALAKTRTNFLALCTGEKGACKNAPNKRLHYKGCPIHRVAKSFVFQGGDSIYGGKFADEKQGLKNKAVKGSVAMANSGKNSNSSQFFVVMTDDAAKLDEALRQVRGLGTVKFDEEGLAQRTLDRIERSLPIWIGECGVL</sequence>